<feature type="region of interest" description="Disordered" evidence="1">
    <location>
        <begin position="83"/>
        <end position="106"/>
    </location>
</feature>
<dbReference type="Gene3D" id="3.30.300.30">
    <property type="match status" value="1"/>
</dbReference>
<evidence type="ECO:0000313" key="3">
    <source>
        <dbReference type="EMBL" id="GHG12140.1"/>
    </source>
</evidence>
<keyword evidence="4" id="KW-1185">Reference proteome</keyword>
<dbReference type="RefSeq" id="WP_191310685.1">
    <property type="nucleotide sequence ID" value="NZ_BNAW01000011.1"/>
</dbReference>
<dbReference type="InterPro" id="IPR020845">
    <property type="entry name" value="AMP-binding_CS"/>
</dbReference>
<dbReference type="Pfam" id="PF00501">
    <property type="entry name" value="AMP-binding"/>
    <property type="match status" value="1"/>
</dbReference>
<dbReference type="InterPro" id="IPR050237">
    <property type="entry name" value="ATP-dep_AMP-bd_enzyme"/>
</dbReference>
<dbReference type="InterPro" id="IPR045851">
    <property type="entry name" value="AMP-bd_C_sf"/>
</dbReference>
<gene>
    <name evidence="3" type="ORF">GCM10017567_31890</name>
</gene>
<dbReference type="Gene3D" id="3.40.50.12780">
    <property type="entry name" value="N-terminal domain of ligase-like"/>
    <property type="match status" value="1"/>
</dbReference>
<comment type="caution">
    <text evidence="3">The sequence shown here is derived from an EMBL/GenBank/DDBJ whole genome shotgun (WGS) entry which is preliminary data.</text>
</comment>
<name>A0ABQ3KD49_9PSEU</name>
<dbReference type="SUPFAM" id="SSF56801">
    <property type="entry name" value="Acetyl-CoA synthetase-like"/>
    <property type="match status" value="1"/>
</dbReference>
<accession>A0ABQ3KD49</accession>
<organism evidence="3 4">
    <name type="scientific">Amycolatopsis bullii</name>
    <dbReference type="NCBI Taxonomy" id="941987"/>
    <lineage>
        <taxon>Bacteria</taxon>
        <taxon>Bacillati</taxon>
        <taxon>Actinomycetota</taxon>
        <taxon>Actinomycetes</taxon>
        <taxon>Pseudonocardiales</taxon>
        <taxon>Pseudonocardiaceae</taxon>
        <taxon>Amycolatopsis</taxon>
    </lineage>
</organism>
<dbReference type="Proteomes" id="UP000649955">
    <property type="component" value="Unassembled WGS sequence"/>
</dbReference>
<reference evidence="4" key="1">
    <citation type="journal article" date="2019" name="Int. J. Syst. Evol. Microbiol.">
        <title>The Global Catalogue of Microorganisms (GCM) 10K type strain sequencing project: providing services to taxonomists for standard genome sequencing and annotation.</title>
        <authorList>
            <consortium name="The Broad Institute Genomics Platform"/>
            <consortium name="The Broad Institute Genome Sequencing Center for Infectious Disease"/>
            <person name="Wu L."/>
            <person name="Ma J."/>
        </authorList>
    </citation>
    <scope>NUCLEOTIDE SEQUENCE [LARGE SCALE GENOMIC DNA]</scope>
    <source>
        <strain evidence="4">CGMCC 4.7680</strain>
    </source>
</reference>
<dbReference type="InterPro" id="IPR042099">
    <property type="entry name" value="ANL_N_sf"/>
</dbReference>
<protein>
    <recommendedName>
        <fullName evidence="2">AMP-dependent synthetase/ligase domain-containing protein</fullName>
    </recommendedName>
</protein>
<dbReference type="InterPro" id="IPR000873">
    <property type="entry name" value="AMP-dep_synth/lig_dom"/>
</dbReference>
<dbReference type="PANTHER" id="PTHR43767:SF1">
    <property type="entry name" value="NONRIBOSOMAL PEPTIDE SYNTHASE PES1 (EUROFUNG)-RELATED"/>
    <property type="match status" value="1"/>
</dbReference>
<evidence type="ECO:0000259" key="2">
    <source>
        <dbReference type="Pfam" id="PF00501"/>
    </source>
</evidence>
<proteinExistence type="predicted"/>
<evidence type="ECO:0000313" key="4">
    <source>
        <dbReference type="Proteomes" id="UP000649955"/>
    </source>
</evidence>
<evidence type="ECO:0000256" key="1">
    <source>
        <dbReference type="SAM" id="MobiDB-lite"/>
    </source>
</evidence>
<dbReference type="PROSITE" id="PS00455">
    <property type="entry name" value="AMP_BINDING"/>
    <property type="match status" value="1"/>
</dbReference>
<dbReference type="PANTHER" id="PTHR43767">
    <property type="entry name" value="LONG-CHAIN-FATTY-ACID--COA LIGASE"/>
    <property type="match status" value="1"/>
</dbReference>
<dbReference type="EMBL" id="BNAW01000011">
    <property type="protein sequence ID" value="GHG12140.1"/>
    <property type="molecule type" value="Genomic_DNA"/>
</dbReference>
<sequence length="427" mass="44949">MSSGRRRLAEDLMTGEARIDGRTLGDHGELVEATREDLRNAGVRAGSVVTLTDPEAPELIVGLLAAWSLDAVPFVTPRRRNLPPGGTGLERTALLMPTSGSTGEPKVARRGVAGVRVEAEGYRDYLGLTPEDRVAVPVPVTHSYGLGVTISALLAGCDVVTTRPTGLPRVAALMDSGAVSVVALTAPIARLLVQVKPAGDRTVRAALVGAGSVPDDLDTAFLARFRRPLDRGYGSTETGGTFLGARGIGRPIAGIGVRSPAPGGRGELVLEFAVPVEGVLGQGPADVWHTGDVVERDIDGCCHYVGRIRPALRVNGRYVDEDDVVPGLRALSGVTDVHLIVVNREKTPEVQDFHAVVEAGERLDERSVRAYLAGLRPGVPRPRITQCGRVPRNAVGKVDRDALIGLIRKEESSTSASEAPGNASTAR</sequence>
<feature type="domain" description="AMP-dependent synthetase/ligase" evidence="2">
    <location>
        <begin position="90"/>
        <end position="253"/>
    </location>
</feature>